<dbReference type="Gene3D" id="2.40.50.870">
    <property type="entry name" value="Protein of unknown function (DUF3299)"/>
    <property type="match status" value="1"/>
</dbReference>
<comment type="caution">
    <text evidence="2">The sequence shown here is derived from an EMBL/GenBank/DDBJ whole genome shotgun (WGS) entry which is preliminary data.</text>
</comment>
<evidence type="ECO:0000313" key="3">
    <source>
        <dbReference type="Proteomes" id="UP001596047"/>
    </source>
</evidence>
<dbReference type="PROSITE" id="PS51257">
    <property type="entry name" value="PROKAR_LIPOPROTEIN"/>
    <property type="match status" value="1"/>
</dbReference>
<evidence type="ECO:0000256" key="1">
    <source>
        <dbReference type="SAM" id="SignalP"/>
    </source>
</evidence>
<sequence length="169" mass="18918">MSRSRWLLLIALFVASAVLSACGNKSTYESSAVDPIQQAAKNASSPKGYTSFTFDDMYVNPSSTDLSPKIQELSGQQVQMNGFMAPPLTPELEFFVLTRYMMEQCPFCNAVMNWPRDIVVIYLPEGQPMEATDHPLFVKGRLDVGPYKDELTGFVSLVRIYADKVEELE</sequence>
<dbReference type="EMBL" id="JBHSOW010000102">
    <property type="protein sequence ID" value="MFC5652648.1"/>
    <property type="molecule type" value="Genomic_DNA"/>
</dbReference>
<name>A0ABW0W397_9BACL</name>
<gene>
    <name evidence="2" type="ORF">ACFPYJ_26715</name>
</gene>
<organism evidence="2 3">
    <name type="scientific">Paenibacillus solisilvae</name>
    <dbReference type="NCBI Taxonomy" id="2486751"/>
    <lineage>
        <taxon>Bacteria</taxon>
        <taxon>Bacillati</taxon>
        <taxon>Bacillota</taxon>
        <taxon>Bacilli</taxon>
        <taxon>Bacillales</taxon>
        <taxon>Paenibacillaceae</taxon>
        <taxon>Paenibacillus</taxon>
    </lineage>
</organism>
<evidence type="ECO:0000313" key="2">
    <source>
        <dbReference type="EMBL" id="MFC5652648.1"/>
    </source>
</evidence>
<proteinExistence type="predicted"/>
<protein>
    <submittedName>
        <fullName evidence="2">Uncharacterized protein</fullName>
    </submittedName>
</protein>
<dbReference type="Proteomes" id="UP001596047">
    <property type="component" value="Unassembled WGS sequence"/>
</dbReference>
<feature type="signal peptide" evidence="1">
    <location>
        <begin position="1"/>
        <end position="21"/>
    </location>
</feature>
<accession>A0ABW0W397</accession>
<keyword evidence="3" id="KW-1185">Reference proteome</keyword>
<feature type="chain" id="PRO_5045378234" evidence="1">
    <location>
        <begin position="22"/>
        <end position="169"/>
    </location>
</feature>
<reference evidence="3" key="1">
    <citation type="journal article" date="2019" name="Int. J. Syst. Evol. Microbiol.">
        <title>The Global Catalogue of Microorganisms (GCM) 10K type strain sequencing project: providing services to taxonomists for standard genome sequencing and annotation.</title>
        <authorList>
            <consortium name="The Broad Institute Genomics Platform"/>
            <consortium name="The Broad Institute Genome Sequencing Center for Infectious Disease"/>
            <person name="Wu L."/>
            <person name="Ma J."/>
        </authorList>
    </citation>
    <scope>NUCLEOTIDE SEQUENCE [LARGE SCALE GENOMIC DNA]</scope>
    <source>
        <strain evidence="3">CGMCC 1.3240</strain>
    </source>
</reference>
<dbReference type="RefSeq" id="WP_379191295.1">
    <property type="nucleotide sequence ID" value="NZ_JBHSOW010000102.1"/>
</dbReference>
<keyword evidence="1" id="KW-0732">Signal</keyword>